<feature type="transmembrane region" description="Helical" evidence="5">
    <location>
        <begin position="22"/>
        <end position="40"/>
    </location>
</feature>
<feature type="transmembrane region" description="Helical" evidence="5">
    <location>
        <begin position="61"/>
        <end position="94"/>
    </location>
</feature>
<protein>
    <submittedName>
        <fullName evidence="6">DoxX family protein</fullName>
    </submittedName>
</protein>
<evidence type="ECO:0000256" key="5">
    <source>
        <dbReference type="SAM" id="Phobius"/>
    </source>
</evidence>
<evidence type="ECO:0000313" key="6">
    <source>
        <dbReference type="EMBL" id="RGA05131.1"/>
    </source>
</evidence>
<dbReference type="Pfam" id="PF13564">
    <property type="entry name" value="DoxX_2"/>
    <property type="match status" value="1"/>
</dbReference>
<keyword evidence="2 5" id="KW-0812">Transmembrane</keyword>
<accession>A0ABX9LNG7</accession>
<comment type="subcellular location">
    <subcellularLocation>
        <location evidence="1">Membrane</location>
        <topology evidence="1">Multi-pass membrane protein</topology>
    </subcellularLocation>
</comment>
<dbReference type="Proteomes" id="UP000262538">
    <property type="component" value="Unassembled WGS sequence"/>
</dbReference>
<proteinExistence type="predicted"/>
<dbReference type="InterPro" id="IPR032808">
    <property type="entry name" value="DoxX"/>
</dbReference>
<organism evidence="6 7">
    <name type="scientific">Microbispora triticiradicis</name>
    <dbReference type="NCBI Taxonomy" id="2200763"/>
    <lineage>
        <taxon>Bacteria</taxon>
        <taxon>Bacillati</taxon>
        <taxon>Actinomycetota</taxon>
        <taxon>Actinomycetes</taxon>
        <taxon>Streptosporangiales</taxon>
        <taxon>Streptosporangiaceae</taxon>
        <taxon>Microbispora</taxon>
    </lineage>
</organism>
<gene>
    <name evidence="6" type="ORF">DI270_010285</name>
</gene>
<dbReference type="EMBL" id="QFZU02000046">
    <property type="protein sequence ID" value="RGA05131.1"/>
    <property type="molecule type" value="Genomic_DNA"/>
</dbReference>
<sequence length="136" mass="14120">MSTIPKNNSETVAHTPGRATSIGVWILQVVLAAIIAGGGISKLAGDPVMVDMFADIGAGQWLRYLVGALEVALLIPALAGLASLGLAALLTGAVITDQFVLEQSPWLPLALLVVAAVIARARWSRTEAVVGTLLRR</sequence>
<feature type="transmembrane region" description="Helical" evidence="5">
    <location>
        <begin position="106"/>
        <end position="123"/>
    </location>
</feature>
<keyword evidence="7" id="KW-1185">Reference proteome</keyword>
<name>A0ABX9LNG7_9ACTN</name>
<reference evidence="6 7" key="1">
    <citation type="submission" date="2018-08" db="EMBL/GenBank/DDBJ databases">
        <title>Microbispora. triticiradicis sp. nov., a novel actinomycete isolated from the root of wheat (Triticum aestivum L.)).</title>
        <authorList>
            <person name="Han C."/>
        </authorList>
    </citation>
    <scope>NUCLEOTIDE SEQUENCE [LARGE SCALE GENOMIC DNA]</scope>
    <source>
        <strain evidence="6 7">NEAU-HRDPA2-9</strain>
    </source>
</reference>
<evidence type="ECO:0000256" key="4">
    <source>
        <dbReference type="ARBA" id="ARBA00023136"/>
    </source>
</evidence>
<evidence type="ECO:0000256" key="2">
    <source>
        <dbReference type="ARBA" id="ARBA00022692"/>
    </source>
</evidence>
<keyword evidence="4 5" id="KW-0472">Membrane</keyword>
<keyword evidence="3 5" id="KW-1133">Transmembrane helix</keyword>
<evidence type="ECO:0000256" key="3">
    <source>
        <dbReference type="ARBA" id="ARBA00022989"/>
    </source>
</evidence>
<dbReference type="RefSeq" id="WP_111699693.1">
    <property type="nucleotide sequence ID" value="NZ_QFZU02000046.1"/>
</dbReference>
<comment type="caution">
    <text evidence="6">The sequence shown here is derived from an EMBL/GenBank/DDBJ whole genome shotgun (WGS) entry which is preliminary data.</text>
</comment>
<evidence type="ECO:0000256" key="1">
    <source>
        <dbReference type="ARBA" id="ARBA00004141"/>
    </source>
</evidence>
<evidence type="ECO:0000313" key="7">
    <source>
        <dbReference type="Proteomes" id="UP000262538"/>
    </source>
</evidence>